<name>A0ABW8TUH5_9CLOT</name>
<evidence type="ECO:0000313" key="1">
    <source>
        <dbReference type="EMBL" id="MFL0269120.1"/>
    </source>
</evidence>
<dbReference type="RefSeq" id="WP_406765738.1">
    <property type="nucleotide sequence ID" value="NZ_JBJHZY010000002.1"/>
</dbReference>
<accession>A0ABW8TUH5</accession>
<sequence>MDDGPYNSNLISRIKKFSTITIANPYFTYRFVMEGVKVHKK</sequence>
<organism evidence="1 2">
    <name type="scientific">Candidatus Clostridium radicumherbarum</name>
    <dbReference type="NCBI Taxonomy" id="3381662"/>
    <lineage>
        <taxon>Bacteria</taxon>
        <taxon>Bacillati</taxon>
        <taxon>Bacillota</taxon>
        <taxon>Clostridia</taxon>
        <taxon>Eubacteriales</taxon>
        <taxon>Clostridiaceae</taxon>
        <taxon>Clostridium</taxon>
    </lineage>
</organism>
<dbReference type="EMBL" id="JBJHZY010000002">
    <property type="protein sequence ID" value="MFL0269120.1"/>
    <property type="molecule type" value="Genomic_DNA"/>
</dbReference>
<proteinExistence type="predicted"/>
<evidence type="ECO:0000313" key="2">
    <source>
        <dbReference type="Proteomes" id="UP001623661"/>
    </source>
</evidence>
<reference evidence="1 2" key="1">
    <citation type="submission" date="2024-11" db="EMBL/GenBank/DDBJ databases">
        <authorList>
            <person name="Heng Y.C."/>
            <person name="Lim A.C.H."/>
            <person name="Lee J.K.Y."/>
            <person name="Kittelmann S."/>
        </authorList>
    </citation>
    <scope>NUCLEOTIDE SEQUENCE [LARGE SCALE GENOMIC DNA]</scope>
    <source>
        <strain evidence="1 2">WILCCON 0202</strain>
    </source>
</reference>
<gene>
    <name evidence="1" type="ORF">ACJDUH_13560</name>
</gene>
<dbReference type="Proteomes" id="UP001623661">
    <property type="component" value="Unassembled WGS sequence"/>
</dbReference>
<comment type="caution">
    <text evidence="1">The sequence shown here is derived from an EMBL/GenBank/DDBJ whole genome shotgun (WGS) entry which is preliminary data.</text>
</comment>
<keyword evidence="2" id="KW-1185">Reference proteome</keyword>
<protein>
    <submittedName>
        <fullName evidence="1">Uncharacterized protein</fullName>
    </submittedName>
</protein>